<dbReference type="EMBL" id="DP000238">
    <property type="protein sequence ID" value="ABK77658.1"/>
    <property type="molecule type" value="Genomic_DNA"/>
</dbReference>
<evidence type="ECO:0000313" key="3">
    <source>
        <dbReference type="Proteomes" id="UP000000758"/>
    </source>
</evidence>
<proteinExistence type="predicted"/>
<feature type="region of interest" description="Disordered" evidence="1">
    <location>
        <begin position="27"/>
        <end position="56"/>
    </location>
</feature>
<dbReference type="KEGG" id="csy:CENSYa_1026"/>
<dbReference type="Proteomes" id="UP000000758">
    <property type="component" value="Chromosome"/>
</dbReference>
<sequence length="56" mass="6233">MRIGARSTVIRHGIAFCQLAHIMDHEIPHQSRGMRGEAASGKENKREKAADKRHAA</sequence>
<accession>A0RWE1</accession>
<protein>
    <submittedName>
        <fullName evidence="2">Uncharacterized protein</fullName>
    </submittedName>
</protein>
<feature type="compositionally biased region" description="Basic and acidic residues" evidence="1">
    <location>
        <begin position="40"/>
        <end position="56"/>
    </location>
</feature>
<name>A0RWE1_CENSY</name>
<gene>
    <name evidence="2" type="ordered locus">CENSYa_1026</name>
</gene>
<reference evidence="2 3" key="1">
    <citation type="journal article" date="2006" name="Proc. Natl. Acad. Sci. U.S.A.">
        <title>Genomic analysis of the uncultivated marine crenarchaeote Cenarchaeum symbiosum.</title>
        <authorList>
            <person name="Hallam S.J."/>
            <person name="Konstantinidis K.T."/>
            <person name="Putnam N."/>
            <person name="Schleper C."/>
            <person name="Watanabe Y."/>
            <person name="Sugahara J."/>
            <person name="Preston C."/>
            <person name="de la Torre J."/>
            <person name="Richardson P.M."/>
            <person name="DeLong E.F."/>
        </authorList>
    </citation>
    <scope>NUCLEOTIDE SEQUENCE [LARGE SCALE GENOMIC DNA]</scope>
    <source>
        <strain evidence="3">A</strain>
    </source>
</reference>
<keyword evidence="3" id="KW-1185">Reference proteome</keyword>
<dbReference type="STRING" id="414004.CENSYa_1026"/>
<dbReference type="EnsemblBacteria" id="ABK77658">
    <property type="protein sequence ID" value="ABK77658"/>
    <property type="gene ID" value="CENSYa_1026"/>
</dbReference>
<evidence type="ECO:0000313" key="2">
    <source>
        <dbReference type="EMBL" id="ABK77658.1"/>
    </source>
</evidence>
<organism evidence="2 3">
    <name type="scientific">Cenarchaeum symbiosum (strain A)</name>
    <dbReference type="NCBI Taxonomy" id="414004"/>
    <lineage>
        <taxon>Archaea</taxon>
        <taxon>Nitrososphaerota</taxon>
        <taxon>Candidatus Cenarchaeales</taxon>
        <taxon>Candidatus Cenarchaeaceae</taxon>
        <taxon>Candidatus Cenarchaeum</taxon>
    </lineage>
</organism>
<dbReference type="AlphaFoldDB" id="A0RWE1"/>
<evidence type="ECO:0000256" key="1">
    <source>
        <dbReference type="SAM" id="MobiDB-lite"/>
    </source>
</evidence>
<dbReference type="HOGENOM" id="CLU_3002976_0_0_2"/>